<sequence length="160" mass="16911">MKPFFAAALFCVLPALLSAHEFKSGDITVGHPYAFETAPMAQTAAGYLTVTNTGETPDTLLAVEADFPKVMMHQSLEKDGIATMEHVETLEIAPGASVAFAPGGYHVMFMGLNGAAFKAGEHVPATLVFEHAGRIDVEFNVEARTEDAPASDAHSGHATH</sequence>
<dbReference type="Proteomes" id="UP000231259">
    <property type="component" value="Unassembled WGS sequence"/>
</dbReference>
<evidence type="ECO:0000313" key="2">
    <source>
        <dbReference type="EMBL" id="PIL13801.1"/>
    </source>
</evidence>
<dbReference type="SUPFAM" id="SSF110087">
    <property type="entry name" value="DR1885-like metal-binding protein"/>
    <property type="match status" value="1"/>
</dbReference>
<keyword evidence="3" id="KW-1185">Reference proteome</keyword>
<dbReference type="Pfam" id="PF04314">
    <property type="entry name" value="PCuAC"/>
    <property type="match status" value="1"/>
</dbReference>
<proteinExistence type="predicted"/>
<comment type="caution">
    <text evidence="2">The sequence shown here is derived from an EMBL/GenBank/DDBJ whole genome shotgun (WGS) entry which is preliminary data.</text>
</comment>
<dbReference type="PANTHER" id="PTHR36302">
    <property type="entry name" value="BLR7088 PROTEIN"/>
    <property type="match status" value="1"/>
</dbReference>
<evidence type="ECO:0000313" key="3">
    <source>
        <dbReference type="Proteomes" id="UP000231259"/>
    </source>
</evidence>
<dbReference type="PANTHER" id="PTHR36302:SF1">
    <property type="entry name" value="COPPER CHAPERONE PCU(A)C"/>
    <property type="match status" value="1"/>
</dbReference>
<dbReference type="InterPro" id="IPR007410">
    <property type="entry name" value="LpqE-like"/>
</dbReference>
<feature type="signal peptide" evidence="1">
    <location>
        <begin position="1"/>
        <end position="19"/>
    </location>
</feature>
<gene>
    <name evidence="2" type="ORF">P775_27950</name>
</gene>
<evidence type="ECO:0008006" key="4">
    <source>
        <dbReference type="Google" id="ProtNLM"/>
    </source>
</evidence>
<organism evidence="2 3">
    <name type="scientific">Puniceibacterium antarcticum</name>
    <dbReference type="NCBI Taxonomy" id="1206336"/>
    <lineage>
        <taxon>Bacteria</taxon>
        <taxon>Pseudomonadati</taxon>
        <taxon>Pseudomonadota</taxon>
        <taxon>Alphaproteobacteria</taxon>
        <taxon>Rhodobacterales</taxon>
        <taxon>Paracoccaceae</taxon>
        <taxon>Puniceibacterium</taxon>
    </lineage>
</organism>
<accession>A0A2G8QX86</accession>
<reference evidence="2 3" key="1">
    <citation type="submission" date="2013-09" db="EMBL/GenBank/DDBJ databases">
        <title>Genome sequencing of Phaeobacter antarcticus sp. nov. SM1211.</title>
        <authorList>
            <person name="Zhang X.-Y."/>
            <person name="Liu C."/>
            <person name="Chen X.-L."/>
            <person name="Xie B.-B."/>
            <person name="Qin Q.-L."/>
            <person name="Rong J.-C."/>
            <person name="Zhang Y.-Z."/>
        </authorList>
    </citation>
    <scope>NUCLEOTIDE SEQUENCE [LARGE SCALE GENOMIC DNA]</scope>
    <source>
        <strain evidence="2 3">SM1211</strain>
    </source>
</reference>
<protein>
    <recommendedName>
        <fullName evidence="4">Copper(I)-binding protein</fullName>
    </recommendedName>
</protein>
<dbReference type="AlphaFoldDB" id="A0A2G8QX86"/>
<dbReference type="InterPro" id="IPR036182">
    <property type="entry name" value="PCuAC_sf"/>
</dbReference>
<name>A0A2G8QX86_9RHOB</name>
<dbReference type="InterPro" id="IPR058248">
    <property type="entry name" value="Lxx211020-like"/>
</dbReference>
<dbReference type="RefSeq" id="WP_099913809.1">
    <property type="nucleotide sequence ID" value="NZ_AWWI01000182.1"/>
</dbReference>
<dbReference type="Gene3D" id="2.60.40.1890">
    <property type="entry name" value="PCu(A)C copper chaperone"/>
    <property type="match status" value="1"/>
</dbReference>
<dbReference type="EMBL" id="AWWI01000182">
    <property type="protein sequence ID" value="PIL13801.1"/>
    <property type="molecule type" value="Genomic_DNA"/>
</dbReference>
<feature type="chain" id="PRO_5013715105" description="Copper(I)-binding protein" evidence="1">
    <location>
        <begin position="20"/>
        <end position="160"/>
    </location>
</feature>
<dbReference type="OrthoDB" id="9796962at2"/>
<evidence type="ECO:0000256" key="1">
    <source>
        <dbReference type="SAM" id="SignalP"/>
    </source>
</evidence>
<keyword evidence="1" id="KW-0732">Signal</keyword>